<feature type="region of interest" description="Disordered" evidence="1">
    <location>
        <begin position="1"/>
        <end position="69"/>
    </location>
</feature>
<comment type="caution">
    <text evidence="2">The sequence shown here is derived from an EMBL/GenBank/DDBJ whole genome shotgun (WGS) entry which is preliminary data.</text>
</comment>
<sequence>MSGVEKTSPMTKDAAARIQANENMERNANIPWKAKNEKDTGFDARAQSAADKNANEAAKQGEGQGEQNK</sequence>
<dbReference type="EMBL" id="JAAOAK010000076">
    <property type="protein sequence ID" value="KAF5691566.1"/>
    <property type="molecule type" value="Genomic_DNA"/>
</dbReference>
<name>A0A8H5XDC6_9HYPO</name>
<gene>
    <name evidence="2" type="ORF">FDENT_3387</name>
</gene>
<keyword evidence="3" id="KW-1185">Reference proteome</keyword>
<reference evidence="2 3" key="1">
    <citation type="submission" date="2020-05" db="EMBL/GenBank/DDBJ databases">
        <title>Identification and distribution of gene clusters putatively required for synthesis of sphingolipid metabolism inhibitors in phylogenetically diverse species of the filamentous fungus Fusarium.</title>
        <authorList>
            <person name="Kim H.-S."/>
            <person name="Busman M."/>
            <person name="Brown D.W."/>
            <person name="Divon H."/>
            <person name="Uhlig S."/>
            <person name="Proctor R.H."/>
        </authorList>
    </citation>
    <scope>NUCLEOTIDE SEQUENCE [LARGE SCALE GENOMIC DNA]</scope>
    <source>
        <strain evidence="2 3">NRRL 25311</strain>
    </source>
</reference>
<evidence type="ECO:0000313" key="3">
    <source>
        <dbReference type="Proteomes" id="UP000562682"/>
    </source>
</evidence>
<accession>A0A8H5XDC6</accession>
<proteinExistence type="predicted"/>
<dbReference type="Proteomes" id="UP000562682">
    <property type="component" value="Unassembled WGS sequence"/>
</dbReference>
<evidence type="ECO:0000256" key="1">
    <source>
        <dbReference type="SAM" id="MobiDB-lite"/>
    </source>
</evidence>
<dbReference type="AlphaFoldDB" id="A0A8H5XDC6"/>
<evidence type="ECO:0000313" key="2">
    <source>
        <dbReference type="EMBL" id="KAF5691566.1"/>
    </source>
</evidence>
<organism evidence="2 3">
    <name type="scientific">Fusarium denticulatum</name>
    <dbReference type="NCBI Taxonomy" id="48507"/>
    <lineage>
        <taxon>Eukaryota</taxon>
        <taxon>Fungi</taxon>
        <taxon>Dikarya</taxon>
        <taxon>Ascomycota</taxon>
        <taxon>Pezizomycotina</taxon>
        <taxon>Sordariomycetes</taxon>
        <taxon>Hypocreomycetidae</taxon>
        <taxon>Hypocreales</taxon>
        <taxon>Nectriaceae</taxon>
        <taxon>Fusarium</taxon>
        <taxon>Fusarium fujikuroi species complex</taxon>
    </lineage>
</organism>
<evidence type="ECO:0008006" key="4">
    <source>
        <dbReference type="Google" id="ProtNLM"/>
    </source>
</evidence>
<protein>
    <recommendedName>
        <fullName evidence="4">SMP domain-containing protein</fullName>
    </recommendedName>
</protein>